<gene>
    <name evidence="1" type="ORF">D5086_028579</name>
</gene>
<organism evidence="1 2">
    <name type="scientific">Populus alba</name>
    <name type="common">White poplar</name>
    <dbReference type="NCBI Taxonomy" id="43335"/>
    <lineage>
        <taxon>Eukaryota</taxon>
        <taxon>Viridiplantae</taxon>
        <taxon>Streptophyta</taxon>
        <taxon>Embryophyta</taxon>
        <taxon>Tracheophyta</taxon>
        <taxon>Spermatophyta</taxon>
        <taxon>Magnoliopsida</taxon>
        <taxon>eudicotyledons</taxon>
        <taxon>Gunneridae</taxon>
        <taxon>Pentapetalae</taxon>
        <taxon>rosids</taxon>
        <taxon>fabids</taxon>
        <taxon>Malpighiales</taxon>
        <taxon>Salicaceae</taxon>
        <taxon>Saliceae</taxon>
        <taxon>Populus</taxon>
    </lineage>
</organism>
<proteinExistence type="predicted"/>
<dbReference type="EMBL" id="RCHU02000015">
    <property type="protein sequence ID" value="KAL3571330.1"/>
    <property type="molecule type" value="Genomic_DNA"/>
</dbReference>
<reference evidence="1 2" key="1">
    <citation type="journal article" date="2024" name="Plant Biotechnol. J.">
        <title>Genome and CRISPR/Cas9 system of a widespread forest tree (Populus alba) in the world.</title>
        <authorList>
            <person name="Liu Y.J."/>
            <person name="Jiang P.F."/>
            <person name="Han X.M."/>
            <person name="Li X.Y."/>
            <person name="Wang H.M."/>
            <person name="Wang Y.J."/>
            <person name="Wang X.X."/>
            <person name="Zeng Q.Y."/>
        </authorList>
    </citation>
    <scope>NUCLEOTIDE SEQUENCE [LARGE SCALE GENOMIC DNA]</scope>
    <source>
        <strain evidence="2">cv. PAL-ZL1</strain>
    </source>
</reference>
<sequence>MATPKQHIEHIRKTTFSIGGEKNPLAPMLDQAVKYLSAELYAKDVHFLMELIQNAEDNEYLEGVDPSLEFVITSRDITNTGAPATLLIFNNEKGFSAKNIESICNVGNSTKKGNRKRGYIGEKGIGFKSVFLIAAQPYIFSNGYQIRFNEKPCPHCNLGYIVPEWVDDSPSLSDIKQIYGSASTLPTTTLILPLKPDKVNPVKQQLSSIHPEILLFLSKIKRLSVREENADPRLNTVSAVAITKETNFVQRKNMDAEFHTLHLSADENSDEFEKECSYYLWKQKFPVRQENKVDMRMEVEDWVITLAFPNGERLHRGMEYSPGIYAFLPTEMVTNFPFIIQADFILASSRETIRWDNVWNQGILDCVPFAFIEAFVSLVKTVDGAPASSLPRMFKFLPVHSSPFEKLNSVRESIKAKLAEKDIIPNPPPSSSSSGAPFSVVPLHRQPPEAEEKKKYSQPPDRP</sequence>
<dbReference type="Proteomes" id="UP000309997">
    <property type="component" value="Unassembled WGS sequence"/>
</dbReference>
<protein>
    <submittedName>
        <fullName evidence="1">Uncharacterized protein</fullName>
    </submittedName>
</protein>
<name>A0ACC4AYK1_POPAL</name>
<accession>A0ACC4AYK1</accession>
<evidence type="ECO:0000313" key="2">
    <source>
        <dbReference type="Proteomes" id="UP000309997"/>
    </source>
</evidence>
<evidence type="ECO:0000313" key="1">
    <source>
        <dbReference type="EMBL" id="KAL3571330.1"/>
    </source>
</evidence>
<comment type="caution">
    <text evidence="1">The sequence shown here is derived from an EMBL/GenBank/DDBJ whole genome shotgun (WGS) entry which is preliminary data.</text>
</comment>
<keyword evidence="2" id="KW-1185">Reference proteome</keyword>